<dbReference type="InterPro" id="IPR029063">
    <property type="entry name" value="SAM-dependent_MTases_sf"/>
</dbReference>
<dbReference type="Gene3D" id="3.40.50.150">
    <property type="entry name" value="Vaccinia Virus protein VP39"/>
    <property type="match status" value="1"/>
</dbReference>
<protein>
    <submittedName>
        <fullName evidence="3">Class I SAM-dependent methyltransferase</fullName>
    </submittedName>
</protein>
<gene>
    <name evidence="2" type="ORF">DRM93_13030</name>
    <name evidence="3" type="ORF">DRM94_13030</name>
</gene>
<evidence type="ECO:0000313" key="4">
    <source>
        <dbReference type="Proteomes" id="UP000297720"/>
    </source>
</evidence>
<comment type="caution">
    <text evidence="3">The sequence shown here is derived from an EMBL/GenBank/DDBJ whole genome shotgun (WGS) entry which is preliminary data.</text>
</comment>
<evidence type="ECO:0000313" key="2">
    <source>
        <dbReference type="EMBL" id="TFF74461.1"/>
    </source>
</evidence>
<dbReference type="CDD" id="cd02440">
    <property type="entry name" value="AdoMet_MTases"/>
    <property type="match status" value="1"/>
</dbReference>
<keyword evidence="3" id="KW-0808">Transferase</keyword>
<feature type="domain" description="Methyltransferase" evidence="1">
    <location>
        <begin position="43"/>
        <end position="141"/>
    </location>
</feature>
<keyword evidence="4" id="KW-1185">Reference proteome</keyword>
<evidence type="ECO:0000313" key="5">
    <source>
        <dbReference type="Proteomes" id="UP000297914"/>
    </source>
</evidence>
<accession>A0A5F0K9H1</accession>
<dbReference type="Proteomes" id="UP000297914">
    <property type="component" value="Unassembled WGS sequence"/>
</dbReference>
<dbReference type="Pfam" id="PF13649">
    <property type="entry name" value="Methyltransf_25"/>
    <property type="match status" value="1"/>
</dbReference>
<dbReference type="GO" id="GO:0008168">
    <property type="term" value="F:methyltransferase activity"/>
    <property type="evidence" value="ECO:0007669"/>
    <property type="project" value="UniProtKB-KW"/>
</dbReference>
<dbReference type="InterPro" id="IPR041698">
    <property type="entry name" value="Methyltransf_25"/>
</dbReference>
<dbReference type="EMBL" id="QORK01000027">
    <property type="protein sequence ID" value="TFF78711.1"/>
    <property type="molecule type" value="Genomic_DNA"/>
</dbReference>
<sequence>MSNKNIWNAIFSNQEWGKYPSEDLIRFIAKNFYQVENRLDVKILELGCGPGANIWFLAREGFSFCGIDCSSTAIEQASLRLDKEFPNWRQYGELIVGDVHNLPYDSELFDAVIDNECIYCADYETAKDIYNAAWRVTKYNGKLYSRTFASGSWGDGCGEHTGYNRWVCTEGPLTGKGQSRFTSLDDVFELVKNYNVDSIEKITRTENNMKNIVSEFLILCSKI</sequence>
<proteinExistence type="predicted"/>
<dbReference type="Proteomes" id="UP000297720">
    <property type="component" value="Unassembled WGS sequence"/>
</dbReference>
<organism evidence="3 5">
    <name type="scientific">Aeromonas taiwanensis</name>
    <dbReference type="NCBI Taxonomy" id="633417"/>
    <lineage>
        <taxon>Bacteria</taxon>
        <taxon>Pseudomonadati</taxon>
        <taxon>Pseudomonadota</taxon>
        <taxon>Gammaproteobacteria</taxon>
        <taxon>Aeromonadales</taxon>
        <taxon>Aeromonadaceae</taxon>
        <taxon>Aeromonas</taxon>
    </lineage>
</organism>
<evidence type="ECO:0000259" key="1">
    <source>
        <dbReference type="Pfam" id="PF13649"/>
    </source>
</evidence>
<keyword evidence="3" id="KW-0489">Methyltransferase</keyword>
<dbReference type="RefSeq" id="WP_134696090.1">
    <property type="nucleotide sequence ID" value="NZ_QORJ01000025.1"/>
</dbReference>
<dbReference type="EMBL" id="QORL01000027">
    <property type="protein sequence ID" value="TFF74461.1"/>
    <property type="molecule type" value="Genomic_DNA"/>
</dbReference>
<evidence type="ECO:0000313" key="3">
    <source>
        <dbReference type="EMBL" id="TFF78711.1"/>
    </source>
</evidence>
<dbReference type="OrthoDB" id="9804312at2"/>
<dbReference type="AlphaFoldDB" id="A0A5F0K9H1"/>
<dbReference type="GO" id="GO:0032259">
    <property type="term" value="P:methylation"/>
    <property type="evidence" value="ECO:0007669"/>
    <property type="project" value="UniProtKB-KW"/>
</dbReference>
<reference evidence="3 5" key="1">
    <citation type="submission" date="2018-06" db="EMBL/GenBank/DDBJ databases">
        <title>Occurrence of a novel blaKPC-2- and qnrS2- harbouring IncP6 plasmid from Aeromonas taiwanensis isolates recovered from the river sediments.</title>
        <authorList>
            <person name="Zheng B."/>
            <person name="Yu X."/>
            <person name="Xiao Y."/>
        </authorList>
    </citation>
    <scope>NUCLEOTIDE SEQUENCE [LARGE SCALE GENOMIC DNA]</scope>
    <source>
        <strain evidence="2 4">1713</strain>
        <strain evidence="3 5">198</strain>
    </source>
</reference>
<dbReference type="PANTHER" id="PTHR43464">
    <property type="entry name" value="METHYLTRANSFERASE"/>
    <property type="match status" value="1"/>
</dbReference>
<dbReference type="SUPFAM" id="SSF53335">
    <property type="entry name" value="S-adenosyl-L-methionine-dependent methyltransferases"/>
    <property type="match status" value="1"/>
</dbReference>
<name>A0A5F0K9H1_9GAMM</name>